<evidence type="ECO:0000256" key="10">
    <source>
        <dbReference type="HAMAP-Rule" id="MF_00255"/>
    </source>
</evidence>
<comment type="caution">
    <text evidence="12">The sequence shown here is derived from an EMBL/GenBank/DDBJ whole genome shotgun (WGS) entry which is preliminary data.</text>
</comment>
<dbReference type="GO" id="GO:0006426">
    <property type="term" value="P:glycyl-tRNA aminoacylation"/>
    <property type="evidence" value="ECO:0007669"/>
    <property type="project" value="UniProtKB-UniRule"/>
</dbReference>
<comment type="subunit">
    <text evidence="10">Tetramer of two alpha and two beta subunits.</text>
</comment>
<evidence type="ECO:0000256" key="2">
    <source>
        <dbReference type="ARBA" id="ARBA00008226"/>
    </source>
</evidence>
<comment type="similarity">
    <text evidence="2 10">Belongs to the class-II aminoacyl-tRNA synthetase family.</text>
</comment>
<evidence type="ECO:0000259" key="11">
    <source>
        <dbReference type="Pfam" id="PF05746"/>
    </source>
</evidence>
<dbReference type="EC" id="6.1.1.14" evidence="10"/>
<feature type="domain" description="DALR anticodon binding" evidence="11">
    <location>
        <begin position="586"/>
        <end position="679"/>
    </location>
</feature>
<keyword evidence="4 10" id="KW-0436">Ligase</keyword>
<keyword evidence="6 10" id="KW-0067">ATP-binding</keyword>
<name>A0A0R2NSP9_9LACO</name>
<dbReference type="SUPFAM" id="SSF109604">
    <property type="entry name" value="HD-domain/PDEase-like"/>
    <property type="match status" value="1"/>
</dbReference>
<evidence type="ECO:0000256" key="4">
    <source>
        <dbReference type="ARBA" id="ARBA00022598"/>
    </source>
</evidence>
<dbReference type="GO" id="GO:0004820">
    <property type="term" value="F:glycine-tRNA ligase activity"/>
    <property type="evidence" value="ECO:0007669"/>
    <property type="project" value="UniProtKB-UniRule"/>
</dbReference>
<evidence type="ECO:0000256" key="6">
    <source>
        <dbReference type="ARBA" id="ARBA00022840"/>
    </source>
</evidence>
<dbReference type="NCBIfam" id="TIGR00211">
    <property type="entry name" value="glyS"/>
    <property type="match status" value="1"/>
</dbReference>
<dbReference type="PRINTS" id="PR01045">
    <property type="entry name" value="TRNASYNTHGB"/>
</dbReference>
<dbReference type="GO" id="GO:0005524">
    <property type="term" value="F:ATP binding"/>
    <property type="evidence" value="ECO:0007669"/>
    <property type="project" value="UniProtKB-UniRule"/>
</dbReference>
<dbReference type="OrthoDB" id="9775440at2"/>
<dbReference type="Pfam" id="PF02092">
    <property type="entry name" value="tRNA_synt_2f"/>
    <property type="match status" value="1"/>
</dbReference>
<evidence type="ECO:0000256" key="8">
    <source>
        <dbReference type="ARBA" id="ARBA00023146"/>
    </source>
</evidence>
<dbReference type="HAMAP" id="MF_00255">
    <property type="entry name" value="Gly_tRNA_synth_beta"/>
    <property type="match status" value="1"/>
</dbReference>
<evidence type="ECO:0000313" key="12">
    <source>
        <dbReference type="EMBL" id="KRO26266.1"/>
    </source>
</evidence>
<keyword evidence="7 10" id="KW-0648">Protein biosynthesis</keyword>
<dbReference type="PANTHER" id="PTHR30075">
    <property type="entry name" value="GLYCYL-TRNA SYNTHETASE"/>
    <property type="match status" value="1"/>
</dbReference>
<evidence type="ECO:0000313" key="13">
    <source>
        <dbReference type="Proteomes" id="UP000051249"/>
    </source>
</evidence>
<dbReference type="GO" id="GO:0006420">
    <property type="term" value="P:arginyl-tRNA aminoacylation"/>
    <property type="evidence" value="ECO:0007669"/>
    <property type="project" value="InterPro"/>
</dbReference>
<dbReference type="InterPro" id="IPR015944">
    <property type="entry name" value="Gly-tRNA-synth_bsu"/>
</dbReference>
<dbReference type="PATRIC" id="fig|480391.4.peg.53"/>
<dbReference type="InterPro" id="IPR008909">
    <property type="entry name" value="DALR_anticod-bd"/>
</dbReference>
<dbReference type="EMBL" id="JQCQ01000001">
    <property type="protein sequence ID" value="KRO26266.1"/>
    <property type="molecule type" value="Genomic_DNA"/>
</dbReference>
<dbReference type="RefSeq" id="WP_057797530.1">
    <property type="nucleotide sequence ID" value="NZ_BJZZ01000001.1"/>
</dbReference>
<keyword evidence="5 10" id="KW-0547">Nucleotide-binding</keyword>
<keyword evidence="8 10" id="KW-0030">Aminoacyl-tRNA synthetase</keyword>
<comment type="subcellular location">
    <subcellularLocation>
        <location evidence="1 10">Cytoplasm</location>
    </subcellularLocation>
</comment>
<dbReference type="GO" id="GO:0005829">
    <property type="term" value="C:cytosol"/>
    <property type="evidence" value="ECO:0007669"/>
    <property type="project" value="TreeGrafter"/>
</dbReference>
<dbReference type="GO" id="GO:0004814">
    <property type="term" value="F:arginine-tRNA ligase activity"/>
    <property type="evidence" value="ECO:0007669"/>
    <property type="project" value="InterPro"/>
</dbReference>
<dbReference type="PANTHER" id="PTHR30075:SF2">
    <property type="entry name" value="GLYCINE--TRNA LIGASE, CHLOROPLASTIC_MITOCHONDRIAL 2"/>
    <property type="match status" value="1"/>
</dbReference>
<evidence type="ECO:0000256" key="7">
    <source>
        <dbReference type="ARBA" id="ARBA00022917"/>
    </source>
</evidence>
<keyword evidence="13" id="KW-1185">Reference proteome</keyword>
<dbReference type="Pfam" id="PF05746">
    <property type="entry name" value="DALR_1"/>
    <property type="match status" value="1"/>
</dbReference>
<keyword evidence="3 10" id="KW-0963">Cytoplasm</keyword>
<evidence type="ECO:0000256" key="5">
    <source>
        <dbReference type="ARBA" id="ARBA00022741"/>
    </source>
</evidence>
<evidence type="ECO:0000256" key="3">
    <source>
        <dbReference type="ARBA" id="ARBA00022490"/>
    </source>
</evidence>
<protein>
    <recommendedName>
        <fullName evidence="10">Glycine--tRNA ligase beta subunit</fullName>
        <ecNumber evidence="10">6.1.1.14</ecNumber>
    </recommendedName>
    <alternativeName>
        <fullName evidence="10">Glycyl-tRNA synthetase beta subunit</fullName>
        <shortName evidence="10">GlyRS</shortName>
    </alternativeName>
</protein>
<proteinExistence type="inferred from homology"/>
<evidence type="ECO:0000256" key="1">
    <source>
        <dbReference type="ARBA" id="ARBA00004496"/>
    </source>
</evidence>
<sequence length="690" mass="78351">MTHNYLLEIGIEEIPAHIVTPSINQLKKRVTDFLKDNKLAFDSIDSFSTPRRLTVRINGLADQQPDVEEDAKGPAKKIALDDEGNWTKAAIGFSRGQGVTPDDITFKEVKGTEYVFVHKEVKGKSVTELLPQIKSVIEAMNFPTMMKWADYDFKFVRPIRWIVSLLDNEVIPFSILDVKAGNQTEGHRFLGHEVEIKQPADYEATLKDQFVLVDAQARKELIRSQIHQIADDNNWDVQPNADLLEEVNNLVEWPTAFSGSFNTKYLDIPEEVLITSMRDHQRFFFVRDQAGKLLPNFISVRNGNSEFIDNVARGNEKVLTARLEDAAFFYNEDQQHPIDYYVEKLKKVSFHDKIGSMYEKMNRVRVIADVLANSIGLSQDEKQDLSRAASIYKFDLVTGMVGEFPELQGVMGEKYALLNDENASVATAIREHYMPTSANGDLPESTVGSVLALADKFDNLFSFFGADMIPSGSNDPYALRRQAFGIVRILKEQNWHLQLNVLQEAVAKQLDTENAAGGVDVNKNASEVRQFISDRVRQWLDNQKTDHDIVETVVNSSNTDILNMITAAQLLKESRTIDDKFKDSIEALTRVLRISEKNENKNDLTVDSKLFNNDSETELFNHVKSIQDADRDLKNDYEKLLALEPVISNYFDETMVMDKDESIKNNRLNQLTVLSNLIKPIGDLNQMIVK</sequence>
<comment type="catalytic activity">
    <reaction evidence="9 10">
        <text>tRNA(Gly) + glycine + ATP = glycyl-tRNA(Gly) + AMP + diphosphate</text>
        <dbReference type="Rhea" id="RHEA:16013"/>
        <dbReference type="Rhea" id="RHEA-COMP:9664"/>
        <dbReference type="Rhea" id="RHEA-COMP:9683"/>
        <dbReference type="ChEBI" id="CHEBI:30616"/>
        <dbReference type="ChEBI" id="CHEBI:33019"/>
        <dbReference type="ChEBI" id="CHEBI:57305"/>
        <dbReference type="ChEBI" id="CHEBI:78442"/>
        <dbReference type="ChEBI" id="CHEBI:78522"/>
        <dbReference type="ChEBI" id="CHEBI:456215"/>
        <dbReference type="EC" id="6.1.1.14"/>
    </reaction>
</comment>
<reference evidence="12 13" key="1">
    <citation type="journal article" date="2015" name="Genome Announc.">
        <title>Expanding the biotechnology potential of lactobacilli through comparative genomics of 213 strains and associated genera.</title>
        <authorList>
            <person name="Sun Z."/>
            <person name="Harris H.M."/>
            <person name="McCann A."/>
            <person name="Guo C."/>
            <person name="Argimon S."/>
            <person name="Zhang W."/>
            <person name="Yang X."/>
            <person name="Jeffery I.B."/>
            <person name="Cooney J.C."/>
            <person name="Kagawa T.F."/>
            <person name="Liu W."/>
            <person name="Song Y."/>
            <person name="Salvetti E."/>
            <person name="Wrobel A."/>
            <person name="Rasinkangas P."/>
            <person name="Parkhill J."/>
            <person name="Rea M.C."/>
            <person name="O'Sullivan O."/>
            <person name="Ritari J."/>
            <person name="Douillard F.P."/>
            <person name="Paul Ross R."/>
            <person name="Yang R."/>
            <person name="Briner A.E."/>
            <person name="Felis G.E."/>
            <person name="de Vos W.M."/>
            <person name="Barrangou R."/>
            <person name="Klaenhammer T.R."/>
            <person name="Caufield P.W."/>
            <person name="Cui Y."/>
            <person name="Zhang H."/>
            <person name="O'Toole P.W."/>
        </authorList>
    </citation>
    <scope>NUCLEOTIDE SEQUENCE [LARGE SCALE GENOMIC DNA]</scope>
    <source>
        <strain evidence="12 13">DSM 23026</strain>
    </source>
</reference>
<evidence type="ECO:0000256" key="9">
    <source>
        <dbReference type="ARBA" id="ARBA00047937"/>
    </source>
</evidence>
<gene>
    <name evidence="10" type="primary">glyS</name>
    <name evidence="12" type="ORF">IV88_GL000051</name>
</gene>
<accession>A0A0R2NSP9</accession>
<organism evidence="12 13">
    <name type="scientific">Pediococcus argentinicus</name>
    <dbReference type="NCBI Taxonomy" id="480391"/>
    <lineage>
        <taxon>Bacteria</taxon>
        <taxon>Bacillati</taxon>
        <taxon>Bacillota</taxon>
        <taxon>Bacilli</taxon>
        <taxon>Lactobacillales</taxon>
        <taxon>Lactobacillaceae</taxon>
        <taxon>Pediococcus</taxon>
    </lineage>
</organism>
<dbReference type="InterPro" id="IPR006194">
    <property type="entry name" value="Gly-tRNA-synth_heterodimer"/>
</dbReference>
<dbReference type="AlphaFoldDB" id="A0A0R2NSP9"/>
<dbReference type="PROSITE" id="PS50861">
    <property type="entry name" value="AA_TRNA_LIGASE_II_GLYAB"/>
    <property type="match status" value="1"/>
</dbReference>
<dbReference type="Proteomes" id="UP000051249">
    <property type="component" value="Unassembled WGS sequence"/>
</dbReference>